<evidence type="ECO:0000256" key="1">
    <source>
        <dbReference type="ARBA" id="ARBA00001917"/>
    </source>
</evidence>
<dbReference type="GO" id="GO:0005886">
    <property type="term" value="C:plasma membrane"/>
    <property type="evidence" value="ECO:0007669"/>
    <property type="project" value="UniProtKB-SubCell"/>
</dbReference>
<evidence type="ECO:0000256" key="6">
    <source>
        <dbReference type="ARBA" id="ARBA00011331"/>
    </source>
</evidence>
<evidence type="ECO:0000256" key="9">
    <source>
        <dbReference type="ARBA" id="ARBA00022630"/>
    </source>
</evidence>
<dbReference type="Gene3D" id="3.30.9.10">
    <property type="entry name" value="D-Amino Acid Oxidase, subunit A, domain 2"/>
    <property type="match status" value="1"/>
</dbReference>
<sequence length="539" mass="58778">MDFHTEVVVIGGGVTGTGIARDLTLRGIETILVEKGDLAAGATGRCHGLLHSGGRYAVKDPESARECVEENRILKKIASRNIEDTGGFFVRLPQDDRRYVDKFVTACDEVGIETEFMSLSAARKIEPNLTGNAREIIRVPDAAVDPFGLTIDNAADSEANGGRVMIHTEAVGIVVERSRVRTVLVRDKNTSETHRIRAKFVVNATGGWAGNVAALSGVHVPLSLFKGSLLIFNRRINNTIINRLRPPGDGDIIVPNEPTSIIGTTSIEVGDPEEFTVTREEVEMMLAEAALMLPPSVDARVIRAYAGIRPLLGSKGGAGGNEGGRDISRSFSVINHGVIDDVRGLVSVVGGKLTTYRLMAEKVVDLIAKELGVHIPCSTAERPILGSESGEFYKLGNRFDKIEILSRKKPEGIEEIICECELVTKKEILKVIEETGTTDLNDIQHRTRVGMGSCQGGFCTYRLLGILHELGMVSDYRANDILIRFLEERWRGIRPILRGDQLVEEQLMEGIYLGLFALDKVGKADGDDNAKVDKKDKKG</sequence>
<evidence type="ECO:0000256" key="14">
    <source>
        <dbReference type="RuleBase" id="RU361217"/>
    </source>
</evidence>
<dbReference type="GO" id="GO:0046174">
    <property type="term" value="P:polyol catabolic process"/>
    <property type="evidence" value="ECO:0007669"/>
    <property type="project" value="InterPro"/>
</dbReference>
<dbReference type="GO" id="GO:0050660">
    <property type="term" value="F:flavin adenine dinucleotide binding"/>
    <property type="evidence" value="ECO:0007669"/>
    <property type="project" value="InterPro"/>
</dbReference>
<dbReference type="Gene3D" id="1.10.10.1100">
    <property type="entry name" value="BFD-like [2Fe-2S]-binding domain"/>
    <property type="match status" value="1"/>
</dbReference>
<evidence type="ECO:0000256" key="13">
    <source>
        <dbReference type="ARBA" id="ARBA00049055"/>
    </source>
</evidence>
<comment type="cofactor">
    <cofactor evidence="2 14">
        <name>FAD</name>
        <dbReference type="ChEBI" id="CHEBI:57692"/>
    </cofactor>
</comment>
<evidence type="ECO:0000256" key="8">
    <source>
        <dbReference type="ARBA" id="ARBA00022475"/>
    </source>
</evidence>
<reference evidence="17" key="2">
    <citation type="submission" date="2021-01" db="EMBL/GenBank/DDBJ databases">
        <authorList>
            <person name="Hahn C.R."/>
            <person name="Youssef N.H."/>
            <person name="Elshahed M."/>
        </authorList>
    </citation>
    <scope>NUCLEOTIDE SEQUENCE</scope>
    <source>
        <strain evidence="17">Zod_Metabat.24</strain>
    </source>
</reference>
<comment type="catalytic activity">
    <reaction evidence="13 14">
        <text>a quinone + sn-glycerol 3-phosphate = dihydroxyacetone phosphate + a quinol</text>
        <dbReference type="Rhea" id="RHEA:18977"/>
        <dbReference type="ChEBI" id="CHEBI:24646"/>
        <dbReference type="ChEBI" id="CHEBI:57597"/>
        <dbReference type="ChEBI" id="CHEBI:57642"/>
        <dbReference type="ChEBI" id="CHEBI:132124"/>
        <dbReference type="EC" id="1.1.5.3"/>
    </reaction>
</comment>
<dbReference type="EC" id="1.1.5.3" evidence="7 14"/>
<dbReference type="PRINTS" id="PR01001">
    <property type="entry name" value="FADG3PDH"/>
</dbReference>
<dbReference type="EMBL" id="JAFGIX010000011">
    <property type="protein sequence ID" value="MBN1572080.1"/>
    <property type="molecule type" value="Genomic_DNA"/>
</dbReference>
<name>A0A9D8KAI0_9DELT</name>
<dbReference type="GO" id="GO:0006072">
    <property type="term" value="P:glycerol-3-phosphate metabolic process"/>
    <property type="evidence" value="ECO:0007669"/>
    <property type="project" value="UniProtKB-UniRule"/>
</dbReference>
<evidence type="ECO:0000259" key="16">
    <source>
        <dbReference type="Pfam" id="PF04324"/>
    </source>
</evidence>
<dbReference type="Proteomes" id="UP000809273">
    <property type="component" value="Unassembled WGS sequence"/>
</dbReference>
<comment type="subunit">
    <text evidence="6">Composed of a catalytic GlpA/B dimer and of membrane bound GlpC.</text>
</comment>
<comment type="subcellular location">
    <subcellularLocation>
        <location evidence="3">Cell membrane</location>
        <topology evidence="3">Peripheral membrane protein</topology>
    </subcellularLocation>
</comment>
<dbReference type="InterPro" id="IPR006076">
    <property type="entry name" value="FAD-dep_OxRdtase"/>
</dbReference>
<keyword evidence="8" id="KW-1003">Cell membrane</keyword>
<dbReference type="InterPro" id="IPR036188">
    <property type="entry name" value="FAD/NAD-bd_sf"/>
</dbReference>
<dbReference type="PANTHER" id="PTHR11985:SF15">
    <property type="entry name" value="GLYCEROL-3-PHOSPHATE DEHYDROGENASE, MITOCHONDRIAL"/>
    <property type="match status" value="1"/>
</dbReference>
<dbReference type="CDD" id="cd19946">
    <property type="entry name" value="GlpA-like_Fer2_BFD-like"/>
    <property type="match status" value="1"/>
</dbReference>
<keyword evidence="11 14" id="KW-0560">Oxidoreductase</keyword>
<dbReference type="PROSITE" id="PS00978">
    <property type="entry name" value="FAD_G3PDH_2"/>
    <property type="match status" value="1"/>
</dbReference>
<dbReference type="InterPro" id="IPR000447">
    <property type="entry name" value="G3P_DH_FAD-dep"/>
</dbReference>
<evidence type="ECO:0000256" key="7">
    <source>
        <dbReference type="ARBA" id="ARBA00013029"/>
    </source>
</evidence>
<accession>A0A9D8KAI0</accession>
<feature type="domain" description="FAD dependent oxidoreductase" evidence="15">
    <location>
        <begin position="7"/>
        <end position="316"/>
    </location>
</feature>
<dbReference type="GO" id="GO:0010181">
    <property type="term" value="F:FMN binding"/>
    <property type="evidence" value="ECO:0007669"/>
    <property type="project" value="InterPro"/>
</dbReference>
<dbReference type="SUPFAM" id="SSF54373">
    <property type="entry name" value="FAD-linked reductases, C-terminal domain"/>
    <property type="match status" value="1"/>
</dbReference>
<dbReference type="Pfam" id="PF01266">
    <property type="entry name" value="DAO"/>
    <property type="match status" value="1"/>
</dbReference>
<dbReference type="GO" id="GO:0004368">
    <property type="term" value="F:glycerol-3-phosphate dehydrogenase (quinone) activity"/>
    <property type="evidence" value="ECO:0007669"/>
    <property type="project" value="UniProtKB-EC"/>
</dbReference>
<dbReference type="FunFam" id="3.50.50.60:FF:000102">
    <property type="entry name" value="Glycerol-3-phosphate dehydrogenase"/>
    <property type="match status" value="1"/>
</dbReference>
<evidence type="ECO:0000256" key="11">
    <source>
        <dbReference type="ARBA" id="ARBA00023002"/>
    </source>
</evidence>
<dbReference type="InterPro" id="IPR017752">
    <property type="entry name" value="G3P_DH_GlpA_su"/>
</dbReference>
<feature type="domain" description="BFD-like [2Fe-2S]-binding" evidence="16">
    <location>
        <begin position="416"/>
        <end position="469"/>
    </location>
</feature>
<dbReference type="Pfam" id="PF04324">
    <property type="entry name" value="Fer2_BFD"/>
    <property type="match status" value="1"/>
</dbReference>
<dbReference type="AlphaFoldDB" id="A0A9D8KAI0"/>
<gene>
    <name evidence="17" type="primary">glpA</name>
    <name evidence="17" type="ORF">JW984_02670</name>
</gene>
<proteinExistence type="inferred from homology"/>
<keyword evidence="12" id="KW-0472">Membrane</keyword>
<organism evidence="17 18">
    <name type="scientific">Candidatus Zymogenus saltonus</name>
    <dbReference type="NCBI Taxonomy" id="2844893"/>
    <lineage>
        <taxon>Bacteria</taxon>
        <taxon>Deltaproteobacteria</taxon>
        <taxon>Candidatus Zymogenia</taxon>
        <taxon>Candidatus Zymogeniales</taxon>
        <taxon>Candidatus Zymogenaceae</taxon>
        <taxon>Candidatus Zymogenus</taxon>
    </lineage>
</organism>
<dbReference type="NCBIfam" id="TIGR03377">
    <property type="entry name" value="glycerol3P_GlpA"/>
    <property type="match status" value="1"/>
</dbReference>
<keyword evidence="10" id="KW-0274">FAD</keyword>
<evidence type="ECO:0000313" key="17">
    <source>
        <dbReference type="EMBL" id="MBN1572080.1"/>
    </source>
</evidence>
<evidence type="ECO:0000313" key="18">
    <source>
        <dbReference type="Proteomes" id="UP000809273"/>
    </source>
</evidence>
<evidence type="ECO:0000259" key="15">
    <source>
        <dbReference type="Pfam" id="PF01266"/>
    </source>
</evidence>
<comment type="caution">
    <text evidence="17">The sequence shown here is derived from an EMBL/GenBank/DDBJ whole genome shotgun (WGS) entry which is preliminary data.</text>
</comment>
<comment type="cofactor">
    <cofactor evidence="1">
        <name>FMN</name>
        <dbReference type="ChEBI" id="CHEBI:58210"/>
    </cofactor>
</comment>
<evidence type="ECO:0000256" key="2">
    <source>
        <dbReference type="ARBA" id="ARBA00001974"/>
    </source>
</evidence>
<dbReference type="PROSITE" id="PS00977">
    <property type="entry name" value="FAD_G3PDH_1"/>
    <property type="match status" value="1"/>
</dbReference>
<dbReference type="GO" id="GO:0009331">
    <property type="term" value="C:glycerol-3-phosphate dehydrogenase (FAD) complex"/>
    <property type="evidence" value="ECO:0007669"/>
    <property type="project" value="UniProtKB-UniRule"/>
</dbReference>
<dbReference type="InterPro" id="IPR007419">
    <property type="entry name" value="BFD-like_2Fe2S-bd_dom"/>
</dbReference>
<dbReference type="InterPro" id="IPR041854">
    <property type="entry name" value="BFD-like_2Fe2S-bd_dom_sf"/>
</dbReference>
<evidence type="ECO:0000256" key="3">
    <source>
        <dbReference type="ARBA" id="ARBA00004202"/>
    </source>
</evidence>
<protein>
    <recommendedName>
        <fullName evidence="7 14">Glycerol-3-phosphate dehydrogenase</fullName>
        <ecNumber evidence="7 14">1.1.5.3</ecNumber>
    </recommendedName>
</protein>
<comment type="similarity">
    <text evidence="5 14">Belongs to the FAD-dependent glycerol-3-phosphate dehydrogenase family.</text>
</comment>
<dbReference type="PANTHER" id="PTHR11985">
    <property type="entry name" value="GLYCEROL-3-PHOSPHATE DEHYDROGENASE"/>
    <property type="match status" value="1"/>
</dbReference>
<evidence type="ECO:0000256" key="10">
    <source>
        <dbReference type="ARBA" id="ARBA00022827"/>
    </source>
</evidence>
<evidence type="ECO:0000256" key="5">
    <source>
        <dbReference type="ARBA" id="ARBA00007330"/>
    </source>
</evidence>
<evidence type="ECO:0000256" key="4">
    <source>
        <dbReference type="ARBA" id="ARBA00005157"/>
    </source>
</evidence>
<dbReference type="SUPFAM" id="SSF51905">
    <property type="entry name" value="FAD/NAD(P)-binding domain"/>
    <property type="match status" value="1"/>
</dbReference>
<dbReference type="Gene3D" id="3.50.50.60">
    <property type="entry name" value="FAD/NAD(P)-binding domain"/>
    <property type="match status" value="2"/>
</dbReference>
<dbReference type="NCBIfam" id="NF008313">
    <property type="entry name" value="PRK11101.1"/>
    <property type="match status" value="1"/>
</dbReference>
<evidence type="ECO:0000256" key="12">
    <source>
        <dbReference type="ARBA" id="ARBA00023136"/>
    </source>
</evidence>
<comment type="pathway">
    <text evidence="4">Polyol metabolism; glycerol degradation via glycerol kinase pathway; glycerone phosphate from sn-glycerol 3-phosphate (anaerobic route): step 1/1.</text>
</comment>
<reference evidence="17" key="1">
    <citation type="journal article" date="2021" name="Environ. Microbiol.">
        <title>Genomic characterization of three novel Desulfobacterota classes expand the metabolic and phylogenetic diversity of the phylum.</title>
        <authorList>
            <person name="Murphy C.L."/>
            <person name="Biggerstaff J."/>
            <person name="Eichhorn A."/>
            <person name="Ewing E."/>
            <person name="Shahan R."/>
            <person name="Soriano D."/>
            <person name="Stewart S."/>
            <person name="VanMol K."/>
            <person name="Walker R."/>
            <person name="Walters P."/>
            <person name="Elshahed M.S."/>
            <person name="Youssef N.H."/>
        </authorList>
    </citation>
    <scope>NUCLEOTIDE SEQUENCE</scope>
    <source>
        <strain evidence="17">Zod_Metabat.24</strain>
    </source>
</reference>
<keyword evidence="9 14" id="KW-0285">Flavoprotein</keyword>